<dbReference type="EMBL" id="FZPA01000009">
    <property type="protein sequence ID" value="SNT00364.1"/>
    <property type="molecule type" value="Genomic_DNA"/>
</dbReference>
<dbReference type="Proteomes" id="UP000198339">
    <property type="component" value="Unassembled WGS sequence"/>
</dbReference>
<keyword evidence="3" id="KW-1185">Reference proteome</keyword>
<feature type="region of interest" description="Disordered" evidence="1">
    <location>
        <begin position="65"/>
        <end position="113"/>
    </location>
</feature>
<evidence type="ECO:0000313" key="2">
    <source>
        <dbReference type="EMBL" id="SNT00364.1"/>
    </source>
</evidence>
<proteinExistence type="predicted"/>
<sequence length="113" mass="11809">MAPLSSYIQRPADTKPFAGTKEGPYLRLFLTLLALLTGLAGADRAQAAPVTPAAMGTLVMLAESAAQSDNADKARRPADPPPSRRASCGCRKPVPPAPPYLPGILGRSDRALE</sequence>
<evidence type="ECO:0000313" key="3">
    <source>
        <dbReference type="Proteomes" id="UP000198339"/>
    </source>
</evidence>
<reference evidence="2 3" key="1">
    <citation type="submission" date="2017-06" db="EMBL/GenBank/DDBJ databases">
        <authorList>
            <person name="Kim H.J."/>
            <person name="Triplett B.A."/>
        </authorList>
    </citation>
    <scope>NUCLEOTIDE SEQUENCE [LARGE SCALE GENOMIC DNA]</scope>
    <source>
        <strain evidence="2 3">DS15</strain>
    </source>
</reference>
<protein>
    <submittedName>
        <fullName evidence="2">Uncharacterized protein</fullName>
    </submittedName>
</protein>
<accession>A0A239J6T8</accession>
<gene>
    <name evidence="2" type="ORF">SAMN06295955_10961</name>
</gene>
<organism evidence="2 3">
    <name type="scientific">Sphingopyxis indica</name>
    <dbReference type="NCBI Taxonomy" id="436663"/>
    <lineage>
        <taxon>Bacteria</taxon>
        <taxon>Pseudomonadati</taxon>
        <taxon>Pseudomonadota</taxon>
        <taxon>Alphaproteobacteria</taxon>
        <taxon>Sphingomonadales</taxon>
        <taxon>Sphingomonadaceae</taxon>
        <taxon>Sphingopyxis</taxon>
    </lineage>
</organism>
<name>A0A239J6T8_9SPHN</name>
<evidence type="ECO:0000256" key="1">
    <source>
        <dbReference type="SAM" id="MobiDB-lite"/>
    </source>
</evidence>
<dbReference type="AlphaFoldDB" id="A0A239J6T8"/>